<name>A0A061S4R0_9CHLO</name>
<dbReference type="AlphaFoldDB" id="A0A061S4R0"/>
<feature type="non-terminal residue" evidence="2">
    <location>
        <position position="72"/>
    </location>
</feature>
<protein>
    <submittedName>
        <fullName evidence="2">Uncharacterized protein</fullName>
    </submittedName>
</protein>
<evidence type="ECO:0000313" key="2">
    <source>
        <dbReference type="EMBL" id="JAC79228.1"/>
    </source>
</evidence>
<sequence>GGGGGGGHPQQEGQINKQEVGGYAEASSAHDRSLGHTPGRQSVRTRYTPAVPTEAGKTFYLALAPLRFPSAP</sequence>
<organism evidence="2">
    <name type="scientific">Tetraselmis sp. GSL018</name>
    <dbReference type="NCBI Taxonomy" id="582737"/>
    <lineage>
        <taxon>Eukaryota</taxon>
        <taxon>Viridiplantae</taxon>
        <taxon>Chlorophyta</taxon>
        <taxon>core chlorophytes</taxon>
        <taxon>Chlorodendrophyceae</taxon>
        <taxon>Chlorodendrales</taxon>
        <taxon>Chlorodendraceae</taxon>
        <taxon>Tetraselmis</taxon>
    </lineage>
</organism>
<gene>
    <name evidence="2" type="ORF">TSPGSL018_13214</name>
</gene>
<feature type="non-terminal residue" evidence="2">
    <location>
        <position position="1"/>
    </location>
</feature>
<reference evidence="2" key="1">
    <citation type="submission" date="2014-05" db="EMBL/GenBank/DDBJ databases">
        <title>The transcriptome of the halophilic microalga Tetraselmis sp. GSL018 isolated from the Great Salt Lake, Utah.</title>
        <authorList>
            <person name="Jinkerson R.E."/>
            <person name="D'Adamo S."/>
            <person name="Posewitz M.C."/>
        </authorList>
    </citation>
    <scope>NUCLEOTIDE SEQUENCE</scope>
    <source>
        <strain evidence="2">GSL018</strain>
    </source>
</reference>
<evidence type="ECO:0000256" key="1">
    <source>
        <dbReference type="SAM" id="MobiDB-lite"/>
    </source>
</evidence>
<accession>A0A061S4R0</accession>
<dbReference type="EMBL" id="GBEZ01006146">
    <property type="protein sequence ID" value="JAC79228.1"/>
    <property type="molecule type" value="Transcribed_RNA"/>
</dbReference>
<feature type="region of interest" description="Disordered" evidence="1">
    <location>
        <begin position="1"/>
        <end position="48"/>
    </location>
</feature>
<proteinExistence type="predicted"/>